<organism evidence="1 2">
    <name type="scientific">Acaulospora colombiana</name>
    <dbReference type="NCBI Taxonomy" id="27376"/>
    <lineage>
        <taxon>Eukaryota</taxon>
        <taxon>Fungi</taxon>
        <taxon>Fungi incertae sedis</taxon>
        <taxon>Mucoromycota</taxon>
        <taxon>Glomeromycotina</taxon>
        <taxon>Glomeromycetes</taxon>
        <taxon>Diversisporales</taxon>
        <taxon>Acaulosporaceae</taxon>
        <taxon>Acaulospora</taxon>
    </lineage>
</organism>
<protein>
    <submittedName>
        <fullName evidence="1">4141_t:CDS:1</fullName>
    </submittedName>
</protein>
<proteinExistence type="predicted"/>
<evidence type="ECO:0000313" key="2">
    <source>
        <dbReference type="Proteomes" id="UP000789525"/>
    </source>
</evidence>
<reference evidence="1" key="1">
    <citation type="submission" date="2021-06" db="EMBL/GenBank/DDBJ databases">
        <authorList>
            <person name="Kallberg Y."/>
            <person name="Tangrot J."/>
            <person name="Rosling A."/>
        </authorList>
    </citation>
    <scope>NUCLEOTIDE SEQUENCE</scope>
    <source>
        <strain evidence="1">CL356</strain>
    </source>
</reference>
<keyword evidence="2" id="KW-1185">Reference proteome</keyword>
<name>A0ACA9MQC0_9GLOM</name>
<dbReference type="Proteomes" id="UP000789525">
    <property type="component" value="Unassembled WGS sequence"/>
</dbReference>
<accession>A0ACA9MQC0</accession>
<dbReference type="EMBL" id="CAJVPT010014518">
    <property type="protein sequence ID" value="CAG8605178.1"/>
    <property type="molecule type" value="Genomic_DNA"/>
</dbReference>
<evidence type="ECO:0000313" key="1">
    <source>
        <dbReference type="EMBL" id="CAG8605178.1"/>
    </source>
</evidence>
<sequence length="260" mass="29671">MSISELVAHVTSGKREELNYELLPHGDDKKYVEIIRLAWEHDQLYRIEMATLFKSMLDLNHEYRQISKFESIITPKERSSSTENTAGKCVRNFNNAHSFIKIIPPVDDGIKAHDCGNYEEAWNIFESNSGLGNSTARFWVGKFYWNGIFVEEDKEKALEYYEAAANDGNSEAQYTYAMSLMDVHKAQSVKKKVPIIKNLKMAAANGHAKALNALGNIYLNGKLQTTVDEKLAIEYYKLAALKNHEDAINTLKEMNIDMYE</sequence>
<comment type="caution">
    <text evidence="1">The sequence shown here is derived from an EMBL/GenBank/DDBJ whole genome shotgun (WGS) entry which is preliminary data.</text>
</comment>
<gene>
    <name evidence="1" type="ORF">ACOLOM_LOCUS6825</name>
</gene>